<feature type="compositionally biased region" description="Low complexity" evidence="7">
    <location>
        <begin position="13"/>
        <end position="38"/>
    </location>
</feature>
<dbReference type="InterPro" id="IPR008984">
    <property type="entry name" value="SMAD_FHA_dom_sf"/>
</dbReference>
<feature type="compositionally biased region" description="Low complexity" evidence="7">
    <location>
        <begin position="607"/>
        <end position="621"/>
    </location>
</feature>
<sequence>MAEKRSSTEDPDAAASAAATVSADPQPSTSPAAPAAAAPQPPQLQRQMSHSPPPLAPPPTPAKGPMLATFHNLNTALNSTTGNNRSSPSSPSSASPSSHSHPLPPAPPPRNEPTATTPTTSPQAQSPTLTVRIQLFPHSDRPAHLADGSRAAANAYTAFSFTPVEKDLFPGSIVRIGRKVDRHSNGLSRAATRSRRDRSHNVASGAEDMEFDPDSPVIATFVNGAGGGAGSGVGGTPGSGAPSTPASSAKTFITRRADYVAFRSKVVSRNHAEIWVDRDGVVFFRDVGSSSGTFLNRLRLSPSGKESPPYVLKNGDVVQLGVDYQGRVEEIYKCVMFKIFVTVKVGGPSRRLDPHRLRSAVSNLISAMNPTAGPHDLPTSECCICLNSLSPFQSLFLAPCSHCFHYKCVTPLLSSNVMFLCPMCRQVTNLDAAIAEDEDAWVDHANDINARADARGSSRPASIRSVRKDDVEKRVKMILEEAERPLPRVTASDLDALLSDGEHDSTGAALTVNASVTGSAQPPQPPQQQQQQPLAPASLASTFVNSLQSDQWNTATLVRPARTHPTPTQRRAMEDAANATASLPQDAAGGVPVAPTAAASSAAGASASPIASSPELSSGSSFLQRHKTSVNRRTPRPGTPPPPLPPGSAAIIAAAAPAAAQLDQGDENARLRALLADMAPYLPTQKQAQLAKDLEVALSLPAQANEKGKRPV</sequence>
<dbReference type="SMART" id="SM00184">
    <property type="entry name" value="RING"/>
    <property type="match status" value="1"/>
</dbReference>
<dbReference type="Pfam" id="PF00498">
    <property type="entry name" value="FHA"/>
    <property type="match status" value="1"/>
</dbReference>
<accession>A0AAD5TEQ9</accession>
<evidence type="ECO:0000256" key="2">
    <source>
        <dbReference type="ARBA" id="ARBA00022723"/>
    </source>
</evidence>
<organism evidence="10 11">
    <name type="scientific">Geranomyces variabilis</name>
    <dbReference type="NCBI Taxonomy" id="109894"/>
    <lineage>
        <taxon>Eukaryota</taxon>
        <taxon>Fungi</taxon>
        <taxon>Fungi incertae sedis</taxon>
        <taxon>Chytridiomycota</taxon>
        <taxon>Chytridiomycota incertae sedis</taxon>
        <taxon>Chytridiomycetes</taxon>
        <taxon>Spizellomycetales</taxon>
        <taxon>Powellomycetaceae</taxon>
        <taxon>Geranomyces</taxon>
    </lineage>
</organism>
<feature type="domain" description="RING-type" evidence="9">
    <location>
        <begin position="382"/>
        <end position="425"/>
    </location>
</feature>
<dbReference type="Proteomes" id="UP001212152">
    <property type="component" value="Unassembled WGS sequence"/>
</dbReference>
<keyword evidence="11" id="KW-1185">Reference proteome</keyword>
<dbReference type="InterPro" id="IPR001841">
    <property type="entry name" value="Znf_RING"/>
</dbReference>
<dbReference type="SUPFAM" id="SSF57850">
    <property type="entry name" value="RING/U-box"/>
    <property type="match status" value="1"/>
</dbReference>
<keyword evidence="1" id="KW-0808">Transferase</keyword>
<dbReference type="Pfam" id="PF17123">
    <property type="entry name" value="zf-RING_11"/>
    <property type="match status" value="1"/>
</dbReference>
<feature type="compositionally biased region" description="Low complexity" evidence="7">
    <location>
        <begin position="112"/>
        <end position="127"/>
    </location>
</feature>
<dbReference type="Gene3D" id="3.30.40.10">
    <property type="entry name" value="Zinc/RING finger domain, C3HC4 (zinc finger)"/>
    <property type="match status" value="1"/>
</dbReference>
<gene>
    <name evidence="10" type="ORF">HDU87_008828</name>
</gene>
<feature type="region of interest" description="Disordered" evidence="7">
    <location>
        <begin position="607"/>
        <end position="649"/>
    </location>
</feature>
<dbReference type="GO" id="GO:0006511">
    <property type="term" value="P:ubiquitin-dependent protein catabolic process"/>
    <property type="evidence" value="ECO:0007669"/>
    <property type="project" value="TreeGrafter"/>
</dbReference>
<feature type="region of interest" description="Disordered" evidence="7">
    <location>
        <begin position="1"/>
        <end position="127"/>
    </location>
</feature>
<proteinExistence type="predicted"/>
<dbReference type="PANTHER" id="PTHR15067:SF7">
    <property type="entry name" value="E3 UBIQUITIN-PROTEIN LIGASE DMA1-RELATED"/>
    <property type="match status" value="1"/>
</dbReference>
<evidence type="ECO:0000259" key="9">
    <source>
        <dbReference type="PROSITE" id="PS50089"/>
    </source>
</evidence>
<evidence type="ECO:0000256" key="6">
    <source>
        <dbReference type="PROSITE-ProRule" id="PRU00175"/>
    </source>
</evidence>
<keyword evidence="2" id="KW-0479">Metal-binding</keyword>
<dbReference type="GO" id="GO:0061630">
    <property type="term" value="F:ubiquitin protein ligase activity"/>
    <property type="evidence" value="ECO:0007669"/>
    <property type="project" value="TreeGrafter"/>
</dbReference>
<dbReference type="SMART" id="SM00240">
    <property type="entry name" value="FHA"/>
    <property type="match status" value="1"/>
</dbReference>
<evidence type="ECO:0000313" key="11">
    <source>
        <dbReference type="Proteomes" id="UP001212152"/>
    </source>
</evidence>
<evidence type="ECO:0000256" key="5">
    <source>
        <dbReference type="ARBA" id="ARBA00022833"/>
    </source>
</evidence>
<dbReference type="AlphaFoldDB" id="A0AAD5TEQ9"/>
<evidence type="ECO:0000259" key="8">
    <source>
        <dbReference type="PROSITE" id="PS50006"/>
    </source>
</evidence>
<evidence type="ECO:0000256" key="7">
    <source>
        <dbReference type="SAM" id="MobiDB-lite"/>
    </source>
</evidence>
<dbReference type="GO" id="GO:0005829">
    <property type="term" value="C:cytosol"/>
    <property type="evidence" value="ECO:0007669"/>
    <property type="project" value="TreeGrafter"/>
</dbReference>
<keyword evidence="5" id="KW-0862">Zinc</keyword>
<reference evidence="10" key="1">
    <citation type="submission" date="2020-05" db="EMBL/GenBank/DDBJ databases">
        <title>Phylogenomic resolution of chytrid fungi.</title>
        <authorList>
            <person name="Stajich J.E."/>
            <person name="Amses K."/>
            <person name="Simmons R."/>
            <person name="Seto K."/>
            <person name="Myers J."/>
            <person name="Bonds A."/>
            <person name="Quandt C.A."/>
            <person name="Barry K."/>
            <person name="Liu P."/>
            <person name="Grigoriev I."/>
            <person name="Longcore J.E."/>
            <person name="James T.Y."/>
        </authorList>
    </citation>
    <scope>NUCLEOTIDE SEQUENCE</scope>
    <source>
        <strain evidence="10">JEL0379</strain>
    </source>
</reference>
<dbReference type="PANTHER" id="PTHR15067">
    <property type="entry name" value="E3 UBIQUITIN-PROTEIN LIGASE RNF8"/>
    <property type="match status" value="1"/>
</dbReference>
<dbReference type="GO" id="GO:0008270">
    <property type="term" value="F:zinc ion binding"/>
    <property type="evidence" value="ECO:0007669"/>
    <property type="project" value="UniProtKB-KW"/>
</dbReference>
<feature type="compositionally biased region" description="Pro residues" evidence="7">
    <location>
        <begin position="51"/>
        <end position="62"/>
    </location>
</feature>
<feature type="compositionally biased region" description="Pro residues" evidence="7">
    <location>
        <begin position="102"/>
        <end position="111"/>
    </location>
</feature>
<dbReference type="EMBL" id="JADGJQ010000098">
    <property type="protein sequence ID" value="KAJ3170111.1"/>
    <property type="molecule type" value="Genomic_DNA"/>
</dbReference>
<feature type="compositionally biased region" description="Pro residues" evidence="7">
    <location>
        <begin position="637"/>
        <end position="646"/>
    </location>
</feature>
<feature type="region of interest" description="Disordered" evidence="7">
    <location>
        <begin position="184"/>
        <end position="210"/>
    </location>
</feature>
<dbReference type="GO" id="GO:0032153">
    <property type="term" value="C:cell division site"/>
    <property type="evidence" value="ECO:0007669"/>
    <property type="project" value="TreeGrafter"/>
</dbReference>
<feature type="compositionally biased region" description="Low complexity" evidence="7">
    <location>
        <begin position="78"/>
        <end position="101"/>
    </location>
</feature>
<dbReference type="GO" id="GO:0016567">
    <property type="term" value="P:protein ubiquitination"/>
    <property type="evidence" value="ECO:0007669"/>
    <property type="project" value="TreeGrafter"/>
</dbReference>
<evidence type="ECO:0000256" key="4">
    <source>
        <dbReference type="ARBA" id="ARBA00022786"/>
    </source>
</evidence>
<dbReference type="GO" id="GO:0000151">
    <property type="term" value="C:ubiquitin ligase complex"/>
    <property type="evidence" value="ECO:0007669"/>
    <property type="project" value="TreeGrafter"/>
</dbReference>
<evidence type="ECO:0000256" key="1">
    <source>
        <dbReference type="ARBA" id="ARBA00022679"/>
    </source>
</evidence>
<name>A0AAD5TEQ9_9FUNG</name>
<dbReference type="PROSITE" id="PS50089">
    <property type="entry name" value="ZF_RING_2"/>
    <property type="match status" value="1"/>
</dbReference>
<protein>
    <submittedName>
        <fullName evidence="10">Uncharacterized protein</fullName>
    </submittedName>
</protein>
<dbReference type="InterPro" id="IPR013083">
    <property type="entry name" value="Znf_RING/FYVE/PHD"/>
</dbReference>
<feature type="region of interest" description="Disordered" evidence="7">
    <location>
        <begin position="554"/>
        <end position="592"/>
    </location>
</feature>
<comment type="caution">
    <text evidence="10">The sequence shown here is derived from an EMBL/GenBank/DDBJ whole genome shotgun (WGS) entry which is preliminary data.</text>
</comment>
<feature type="region of interest" description="Disordered" evidence="7">
    <location>
        <begin position="516"/>
        <end position="536"/>
    </location>
</feature>
<dbReference type="SUPFAM" id="SSF49879">
    <property type="entry name" value="SMAD/FHA domain"/>
    <property type="match status" value="1"/>
</dbReference>
<dbReference type="PROSITE" id="PS50006">
    <property type="entry name" value="FHA_DOMAIN"/>
    <property type="match status" value="1"/>
</dbReference>
<feature type="compositionally biased region" description="Basic residues" evidence="7">
    <location>
        <begin position="624"/>
        <end position="635"/>
    </location>
</feature>
<evidence type="ECO:0000313" key="10">
    <source>
        <dbReference type="EMBL" id="KAJ3170111.1"/>
    </source>
</evidence>
<feature type="domain" description="FHA" evidence="8">
    <location>
        <begin position="254"/>
        <end position="300"/>
    </location>
</feature>
<dbReference type="InterPro" id="IPR000253">
    <property type="entry name" value="FHA_dom"/>
</dbReference>
<dbReference type="Gene3D" id="2.60.200.20">
    <property type="match status" value="1"/>
</dbReference>
<keyword evidence="3 6" id="KW-0863">Zinc-finger</keyword>
<evidence type="ECO:0000256" key="3">
    <source>
        <dbReference type="ARBA" id="ARBA00022771"/>
    </source>
</evidence>
<keyword evidence="4" id="KW-0833">Ubl conjugation pathway</keyword>